<proteinExistence type="predicted"/>
<sequence length="148" mass="17495">MIYILEELLKLDDSNSFINYIKDQFEVLLNYKINNIHMIYKISKTTICFVDVDSKMKISGIIIVSCKDFLFNEKIFFLEFLNSISDDREIEELLLNSAMNYIKLLVNENKQNEMIISLLMNDEINDEILIKNNFHYSNDLMSCIILND</sequence>
<accession>A0AB39JC63</accession>
<protein>
    <submittedName>
        <fullName evidence="1">Uncharacterized protein</fullName>
    </submittedName>
</protein>
<reference evidence="1" key="1">
    <citation type="submission" date="2024-03" db="EMBL/GenBank/DDBJ databases">
        <title>Eukaryotic viruses encode the ribosomal protein eL40.</title>
        <authorList>
            <person name="Thomy J."/>
            <person name="Schvarcz C.R."/>
            <person name="McBeain K.A."/>
            <person name="Edwards K.F."/>
            <person name="Steward G.F."/>
        </authorList>
    </citation>
    <scope>NUCLEOTIDE SEQUENCE</scope>
    <source>
        <strain evidence="1">FloV-SA2</strain>
    </source>
</reference>
<organism evidence="1">
    <name type="scientific">Florenciella sp. virus SA2</name>
    <dbReference type="NCBI Taxonomy" id="3240092"/>
    <lineage>
        <taxon>Viruses</taxon>
    </lineage>
</organism>
<evidence type="ECO:0000313" key="1">
    <source>
        <dbReference type="EMBL" id="XDO02289.1"/>
    </source>
</evidence>
<dbReference type="EMBL" id="PP542043">
    <property type="protein sequence ID" value="XDO02289.1"/>
    <property type="molecule type" value="Genomic_DNA"/>
</dbReference>
<name>A0AB39JC63_9VIRU</name>
<gene>
    <name evidence="1" type="ORF">FloV-SA2_00471</name>
</gene>